<proteinExistence type="predicted"/>
<keyword evidence="2" id="KW-1185">Reference proteome</keyword>
<feature type="non-terminal residue" evidence="1">
    <location>
        <position position="1"/>
    </location>
</feature>
<evidence type="ECO:0000313" key="2">
    <source>
        <dbReference type="Proteomes" id="UP000076584"/>
    </source>
</evidence>
<dbReference type="Proteomes" id="UP000076584">
    <property type="component" value="Unassembled WGS sequence"/>
</dbReference>
<dbReference type="EMBL" id="LFIW01002029">
    <property type="protein sequence ID" value="KZL79700.1"/>
    <property type="molecule type" value="Genomic_DNA"/>
</dbReference>
<evidence type="ECO:0000313" key="1">
    <source>
        <dbReference type="EMBL" id="KZL79700.1"/>
    </source>
</evidence>
<name>A0A167A466_COLIC</name>
<comment type="caution">
    <text evidence="1">The sequence shown here is derived from an EMBL/GenBank/DDBJ whole genome shotgun (WGS) entry which is preliminary data.</text>
</comment>
<protein>
    <submittedName>
        <fullName evidence="1">Uncharacterized protein</fullName>
    </submittedName>
</protein>
<organism evidence="1 2">
    <name type="scientific">Colletotrichum incanum</name>
    <name type="common">Soybean anthracnose fungus</name>
    <dbReference type="NCBI Taxonomy" id="1573173"/>
    <lineage>
        <taxon>Eukaryota</taxon>
        <taxon>Fungi</taxon>
        <taxon>Dikarya</taxon>
        <taxon>Ascomycota</taxon>
        <taxon>Pezizomycotina</taxon>
        <taxon>Sordariomycetes</taxon>
        <taxon>Hypocreomycetidae</taxon>
        <taxon>Glomerellales</taxon>
        <taxon>Glomerellaceae</taxon>
        <taxon>Colletotrichum</taxon>
        <taxon>Colletotrichum spaethianum species complex</taxon>
    </lineage>
</organism>
<accession>A0A167A466</accession>
<reference evidence="1 2" key="1">
    <citation type="submission" date="2015-06" db="EMBL/GenBank/DDBJ databases">
        <title>Survival trade-offs in plant roots during colonization by closely related pathogenic and mutualistic fungi.</title>
        <authorList>
            <person name="Hacquard S."/>
            <person name="Kracher B."/>
            <person name="Hiruma K."/>
            <person name="Weinman A."/>
            <person name="Muench P."/>
            <person name="Garrido Oter R."/>
            <person name="Ver Loren van Themaat E."/>
            <person name="Dallerey J.-F."/>
            <person name="Damm U."/>
            <person name="Henrissat B."/>
            <person name="Lespinet O."/>
            <person name="Thon M."/>
            <person name="Kemen E."/>
            <person name="McHardy A.C."/>
            <person name="Schulze-Lefert P."/>
            <person name="O'Connell R.J."/>
        </authorList>
    </citation>
    <scope>NUCLEOTIDE SEQUENCE [LARGE SCALE GENOMIC DNA]</scope>
    <source>
        <strain evidence="1 2">MAFF 238704</strain>
    </source>
</reference>
<gene>
    <name evidence="1" type="ORF">CI238_06368</name>
</gene>
<sequence length="88" mass="10326">LKRSKERGPFRATLFRPYFCNPFPAMYSRPLIIFNYPFNDKHSFKHIDEVKERIGFCLSFRDEIGMRAGELSPVDNLDPWVFVPVLGS</sequence>
<dbReference type="AlphaFoldDB" id="A0A167A466"/>